<proteinExistence type="predicted"/>
<protein>
    <submittedName>
        <fullName evidence="1">F-box protein 40</fullName>
    </submittedName>
</protein>
<accession>A0A1A8QV84</accession>
<reference evidence="1" key="2">
    <citation type="submission" date="2016-06" db="EMBL/GenBank/DDBJ databases">
        <title>The genome of a short-lived fish provides insights into sex chromosome evolution and the genetic control of aging.</title>
        <authorList>
            <person name="Reichwald K."/>
            <person name="Felder M."/>
            <person name="Petzold A."/>
            <person name="Koch P."/>
            <person name="Groth M."/>
            <person name="Platzer M."/>
        </authorList>
    </citation>
    <scope>NUCLEOTIDE SEQUENCE</scope>
    <source>
        <tissue evidence="1">Brain</tissue>
    </source>
</reference>
<dbReference type="AlphaFoldDB" id="A0A1A8QV84"/>
<reference evidence="1" key="1">
    <citation type="submission" date="2016-05" db="EMBL/GenBank/DDBJ databases">
        <authorList>
            <person name="Lavstsen T."/>
            <person name="Jespersen J.S."/>
        </authorList>
    </citation>
    <scope>NUCLEOTIDE SEQUENCE</scope>
    <source>
        <tissue evidence="1">Brain</tissue>
    </source>
</reference>
<name>A0A1A8QV84_9TELE</name>
<feature type="non-terminal residue" evidence="1">
    <location>
        <position position="47"/>
    </location>
</feature>
<gene>
    <name evidence="1" type="primary">FBXO40</name>
</gene>
<sequence>DKFYKLHTHTCDVVKLKLSSNSLRGRLLMWPESCINVKCRCFCLDDR</sequence>
<organism evidence="1">
    <name type="scientific">Nothobranchius pienaari</name>
    <dbReference type="NCBI Taxonomy" id="704102"/>
    <lineage>
        <taxon>Eukaryota</taxon>
        <taxon>Metazoa</taxon>
        <taxon>Chordata</taxon>
        <taxon>Craniata</taxon>
        <taxon>Vertebrata</taxon>
        <taxon>Euteleostomi</taxon>
        <taxon>Actinopterygii</taxon>
        <taxon>Neopterygii</taxon>
        <taxon>Teleostei</taxon>
        <taxon>Neoteleostei</taxon>
        <taxon>Acanthomorphata</taxon>
        <taxon>Ovalentaria</taxon>
        <taxon>Atherinomorphae</taxon>
        <taxon>Cyprinodontiformes</taxon>
        <taxon>Nothobranchiidae</taxon>
        <taxon>Nothobranchius</taxon>
    </lineage>
</organism>
<evidence type="ECO:0000313" key="1">
    <source>
        <dbReference type="EMBL" id="SBR97427.1"/>
    </source>
</evidence>
<feature type="non-terminal residue" evidence="1">
    <location>
        <position position="1"/>
    </location>
</feature>
<dbReference type="EMBL" id="HAEG01014374">
    <property type="protein sequence ID" value="SBR97427.1"/>
    <property type="molecule type" value="Transcribed_RNA"/>
</dbReference>